<dbReference type="Proteomes" id="UP001152747">
    <property type="component" value="Unassembled WGS sequence"/>
</dbReference>
<name>A0A9P1IBW0_9PELO</name>
<dbReference type="PANTHER" id="PTHR12585">
    <property type="entry name" value="SCC1 / RAD21 FAMILY MEMBER"/>
    <property type="match status" value="1"/>
</dbReference>
<evidence type="ECO:0008006" key="8">
    <source>
        <dbReference type="Google" id="ProtNLM"/>
    </source>
</evidence>
<proteinExistence type="predicted"/>
<sequence length="554" mass="63403">MFSSQRVVAKNSDAYKAWLAGMSRKQLKRQDLDVDLDLIIASVSQLGVNFQAISLCTLGIVRIHHGKVSILLSDCQRASEMAKGINMTVVKKKKSVLPNIENLKNLVAELDEETCYVPSQSQLISKANPTNITIKDNLPMIPFTVSNFEDFGNEGLLDFDVSLSQGIFQETPVKEMNDVREMEEEHGGDDFDLPNNDDYEAPINIEEETPDLKMETFVDQHQPVENFEILASDDNDAQISVVNNKVDEPQEEMDSRLDLSSLRSYGSETKKRRRKRKSLFFDEVTTIPQIEMRHNMDDYSDLVNSTGIIAPPTQNLMKIQQNDWSYLLMNCHVEGLKSKKSPVAKFINSLCEQAMNSKTKKFYQVPDNVSDVLDVVENQRFVDNNEEMNHLPAGNVDEIGNVQKWLEEVGEEPERMDIDFEVGSIEIPREEPIINQVIDHDIVPFEELLPQNEEFERPAKRRKLNEESENDSGEEENKNASHIKFLKNLETLTVSSLEKVTFNDILQKISKSRLTRKVVAREFMTMLELKKLRKIEVFQEKPNDPIVLKITTEC</sequence>
<evidence type="ECO:0000256" key="1">
    <source>
        <dbReference type="ARBA" id="ARBA00004123"/>
    </source>
</evidence>
<feature type="domain" description="Rad21/Rec8-like protein N-terminal" evidence="5">
    <location>
        <begin position="1"/>
        <end position="84"/>
    </location>
</feature>
<keyword evidence="2" id="KW-0539">Nucleus</keyword>
<dbReference type="InterPro" id="IPR006910">
    <property type="entry name" value="Rad21_Rec8_N"/>
</dbReference>
<evidence type="ECO:0000259" key="5">
    <source>
        <dbReference type="Pfam" id="PF04825"/>
    </source>
</evidence>
<protein>
    <recommendedName>
        <fullName evidence="8">Rad21/Rec8-like protein N-terminal domain-containing protein</fullName>
    </recommendedName>
</protein>
<dbReference type="Pfam" id="PF04824">
    <property type="entry name" value="Rad21_Rec8"/>
    <property type="match status" value="1"/>
</dbReference>
<dbReference type="AlphaFoldDB" id="A0A9P1IBW0"/>
<comment type="caution">
    <text evidence="6">The sequence shown here is derived from an EMBL/GenBank/DDBJ whole genome shotgun (WGS) entry which is preliminary data.</text>
</comment>
<dbReference type="InterPro" id="IPR039781">
    <property type="entry name" value="Rad21/Rec8-like"/>
</dbReference>
<evidence type="ECO:0000313" key="7">
    <source>
        <dbReference type="Proteomes" id="UP001152747"/>
    </source>
</evidence>
<dbReference type="Pfam" id="PF04825">
    <property type="entry name" value="Rad21_Rec8_N"/>
    <property type="match status" value="1"/>
</dbReference>
<dbReference type="GO" id="GO:0007062">
    <property type="term" value="P:sister chromatid cohesion"/>
    <property type="evidence" value="ECO:0007669"/>
    <property type="project" value="InterPro"/>
</dbReference>
<evidence type="ECO:0000256" key="3">
    <source>
        <dbReference type="SAM" id="MobiDB-lite"/>
    </source>
</evidence>
<evidence type="ECO:0000313" key="6">
    <source>
        <dbReference type="EMBL" id="CAI5442205.1"/>
    </source>
</evidence>
<comment type="subcellular location">
    <subcellularLocation>
        <location evidence="1">Nucleus</location>
    </subcellularLocation>
</comment>
<dbReference type="GO" id="GO:0005634">
    <property type="term" value="C:nucleus"/>
    <property type="evidence" value="ECO:0007669"/>
    <property type="project" value="UniProtKB-SubCell"/>
</dbReference>
<dbReference type="GO" id="GO:0003682">
    <property type="term" value="F:chromatin binding"/>
    <property type="evidence" value="ECO:0007669"/>
    <property type="project" value="TreeGrafter"/>
</dbReference>
<dbReference type="EMBL" id="CANHGI010000002">
    <property type="protein sequence ID" value="CAI5442205.1"/>
    <property type="molecule type" value="Genomic_DNA"/>
</dbReference>
<accession>A0A9P1IBW0</accession>
<keyword evidence="7" id="KW-1185">Reference proteome</keyword>
<reference evidence="6" key="1">
    <citation type="submission" date="2022-11" db="EMBL/GenBank/DDBJ databases">
        <authorList>
            <person name="Kikuchi T."/>
        </authorList>
    </citation>
    <scope>NUCLEOTIDE SEQUENCE</scope>
    <source>
        <strain evidence="6">PS1010</strain>
    </source>
</reference>
<evidence type="ECO:0000256" key="2">
    <source>
        <dbReference type="ARBA" id="ARBA00023242"/>
    </source>
</evidence>
<feature type="domain" description="Rad21/Rec8-like protein C-terminal eukaryotic" evidence="4">
    <location>
        <begin position="504"/>
        <end position="550"/>
    </location>
</feature>
<evidence type="ECO:0000259" key="4">
    <source>
        <dbReference type="Pfam" id="PF04824"/>
    </source>
</evidence>
<dbReference type="Gene3D" id="1.10.10.580">
    <property type="entry name" value="Structural maintenance of chromosome 1. Chain E"/>
    <property type="match status" value="1"/>
</dbReference>
<feature type="region of interest" description="Disordered" evidence="3">
    <location>
        <begin position="454"/>
        <end position="479"/>
    </location>
</feature>
<dbReference type="GO" id="GO:1990414">
    <property type="term" value="P:replication-born double-strand break repair via sister chromatid exchange"/>
    <property type="evidence" value="ECO:0007669"/>
    <property type="project" value="TreeGrafter"/>
</dbReference>
<dbReference type="InterPro" id="IPR006909">
    <property type="entry name" value="Rad21/Rec8_C_eu"/>
</dbReference>
<dbReference type="GO" id="GO:0008278">
    <property type="term" value="C:cohesin complex"/>
    <property type="evidence" value="ECO:0007669"/>
    <property type="project" value="InterPro"/>
</dbReference>
<organism evidence="6 7">
    <name type="scientific">Caenorhabditis angaria</name>
    <dbReference type="NCBI Taxonomy" id="860376"/>
    <lineage>
        <taxon>Eukaryota</taxon>
        <taxon>Metazoa</taxon>
        <taxon>Ecdysozoa</taxon>
        <taxon>Nematoda</taxon>
        <taxon>Chromadorea</taxon>
        <taxon>Rhabditida</taxon>
        <taxon>Rhabditina</taxon>
        <taxon>Rhabditomorpha</taxon>
        <taxon>Rhabditoidea</taxon>
        <taxon>Rhabditidae</taxon>
        <taxon>Peloderinae</taxon>
        <taxon>Caenorhabditis</taxon>
    </lineage>
</organism>
<dbReference type="PANTHER" id="PTHR12585:SF69">
    <property type="entry name" value="FI11703P"/>
    <property type="match status" value="1"/>
</dbReference>
<gene>
    <name evidence="6" type="ORF">CAMP_LOCUS4842</name>
</gene>
<dbReference type="InterPro" id="IPR023093">
    <property type="entry name" value="ScpA-like_C"/>
</dbReference>